<reference evidence="1 2" key="1">
    <citation type="submission" date="2017-03" db="EMBL/GenBank/DDBJ databases">
        <title>Genome analysis of strain PAMC 26510.</title>
        <authorList>
            <person name="Oh H.-M."/>
            <person name="Yang J.-A."/>
        </authorList>
    </citation>
    <scope>NUCLEOTIDE SEQUENCE [LARGE SCALE GENOMIC DNA]</scope>
    <source>
        <strain evidence="1 2">PAMC 26510</strain>
    </source>
</reference>
<comment type="caution">
    <text evidence="1">The sequence shown here is derived from an EMBL/GenBank/DDBJ whole genome shotgun (WGS) entry which is preliminary data.</text>
</comment>
<dbReference type="AlphaFoldDB" id="A0A242MMU6"/>
<name>A0A242MMU6_CABSO</name>
<evidence type="ECO:0000313" key="2">
    <source>
        <dbReference type="Proteomes" id="UP000194546"/>
    </source>
</evidence>
<sequence length="85" mass="9164">MVLRKRLARAEAALSAVKATPAGNERGPSFEVMLKLLAMACTRKPLKSQLAIRESELWRNGVVSASDVSEEQMKQVAAALAGKLI</sequence>
<evidence type="ECO:0000313" key="1">
    <source>
        <dbReference type="EMBL" id="OTP72312.1"/>
    </source>
</evidence>
<dbReference type="Proteomes" id="UP000194546">
    <property type="component" value="Unassembled WGS sequence"/>
</dbReference>
<proteinExistence type="predicted"/>
<protein>
    <submittedName>
        <fullName evidence="1">Uncharacterized protein</fullName>
    </submittedName>
</protein>
<dbReference type="EMBL" id="NBTY01000114">
    <property type="protein sequence ID" value="OTP72312.1"/>
    <property type="molecule type" value="Genomic_DNA"/>
</dbReference>
<gene>
    <name evidence="1" type="ORF">PAMC26510_22015</name>
</gene>
<organism evidence="1 2">
    <name type="scientific">Caballeronia sordidicola</name>
    <name type="common">Burkholderia sordidicola</name>
    <dbReference type="NCBI Taxonomy" id="196367"/>
    <lineage>
        <taxon>Bacteria</taxon>
        <taxon>Pseudomonadati</taxon>
        <taxon>Pseudomonadota</taxon>
        <taxon>Betaproteobacteria</taxon>
        <taxon>Burkholderiales</taxon>
        <taxon>Burkholderiaceae</taxon>
        <taxon>Caballeronia</taxon>
    </lineage>
</organism>
<accession>A0A242MMU6</accession>